<gene>
    <name evidence="1" type="ORF">H9647_04605</name>
</gene>
<organism evidence="1 2">
    <name type="scientific">Paenibacillus gallinarum</name>
    <dbReference type="NCBI Taxonomy" id="2762232"/>
    <lineage>
        <taxon>Bacteria</taxon>
        <taxon>Bacillati</taxon>
        <taxon>Bacillota</taxon>
        <taxon>Bacilli</taxon>
        <taxon>Bacillales</taxon>
        <taxon>Paenibacillaceae</taxon>
        <taxon>Paenibacillus</taxon>
    </lineage>
</organism>
<proteinExistence type="predicted"/>
<evidence type="ECO:0000313" key="2">
    <source>
        <dbReference type="Proteomes" id="UP000608071"/>
    </source>
</evidence>
<dbReference type="RefSeq" id="WP_191798523.1">
    <property type="nucleotide sequence ID" value="NZ_JACSQL010000001.1"/>
</dbReference>
<name>A0ABR8SV48_9BACL</name>
<protein>
    <submittedName>
        <fullName evidence="1">Uncharacterized protein</fullName>
    </submittedName>
</protein>
<keyword evidence="2" id="KW-1185">Reference proteome</keyword>
<dbReference type="Proteomes" id="UP000608071">
    <property type="component" value="Unassembled WGS sequence"/>
</dbReference>
<evidence type="ECO:0000313" key="1">
    <source>
        <dbReference type="EMBL" id="MBD7967332.1"/>
    </source>
</evidence>
<sequence length="56" mass="6844">MSNSIDRFIIRKLNSCEEEHTKEHLLELFMIRIEMAEQMEELMSRRKSVFAYNYVC</sequence>
<reference evidence="1 2" key="1">
    <citation type="submission" date="2020-08" db="EMBL/GenBank/DDBJ databases">
        <title>A Genomic Blueprint of the Chicken Gut Microbiome.</title>
        <authorList>
            <person name="Gilroy R."/>
            <person name="Ravi A."/>
            <person name="Getino M."/>
            <person name="Pursley I."/>
            <person name="Horton D.L."/>
            <person name="Alikhan N.-F."/>
            <person name="Baker D."/>
            <person name="Gharbi K."/>
            <person name="Hall N."/>
            <person name="Watson M."/>
            <person name="Adriaenssens E.M."/>
            <person name="Foster-Nyarko E."/>
            <person name="Jarju S."/>
            <person name="Secka A."/>
            <person name="Antonio M."/>
            <person name="Oren A."/>
            <person name="Chaudhuri R."/>
            <person name="La Ragione R.M."/>
            <person name="Hildebrand F."/>
            <person name="Pallen M.J."/>
        </authorList>
    </citation>
    <scope>NUCLEOTIDE SEQUENCE [LARGE SCALE GENOMIC DNA]</scope>
    <source>
        <strain evidence="1 2">Sa2BVA9</strain>
    </source>
</reference>
<dbReference type="EMBL" id="JACSQL010000001">
    <property type="protein sequence ID" value="MBD7967332.1"/>
    <property type="molecule type" value="Genomic_DNA"/>
</dbReference>
<accession>A0ABR8SV48</accession>
<comment type="caution">
    <text evidence="1">The sequence shown here is derived from an EMBL/GenBank/DDBJ whole genome shotgun (WGS) entry which is preliminary data.</text>
</comment>